<feature type="region of interest" description="Disordered" evidence="11">
    <location>
        <begin position="1"/>
        <end position="25"/>
    </location>
</feature>
<keyword evidence="5 10" id="KW-0472">Membrane</keyword>
<keyword evidence="10" id="KW-0479">Metal-binding</keyword>
<keyword evidence="10" id="KW-0813">Transport</keyword>
<dbReference type="PANTHER" id="PTHR28259:SF1">
    <property type="entry name" value="FLUORIDE EXPORT PROTEIN 1-RELATED"/>
    <property type="match status" value="1"/>
</dbReference>
<keyword evidence="10" id="KW-0406">Ion transport</keyword>
<evidence type="ECO:0000256" key="9">
    <source>
        <dbReference type="ARBA" id="ARBA00049940"/>
    </source>
</evidence>
<dbReference type="KEGG" id="mne:D174_09955"/>
<protein>
    <recommendedName>
        <fullName evidence="10">Fluoride-specific ion channel FluC</fullName>
    </recommendedName>
</protein>
<evidence type="ECO:0000256" key="6">
    <source>
        <dbReference type="ARBA" id="ARBA00023303"/>
    </source>
</evidence>
<evidence type="ECO:0000256" key="4">
    <source>
        <dbReference type="ARBA" id="ARBA00022989"/>
    </source>
</evidence>
<evidence type="ECO:0000256" key="10">
    <source>
        <dbReference type="HAMAP-Rule" id="MF_00454"/>
    </source>
</evidence>
<proteinExistence type="inferred from homology"/>
<accession>V5X8U7</accession>
<gene>
    <name evidence="10" type="primary">fluC</name>
    <name evidence="10" type="synonym">crcB</name>
    <name evidence="12" type="ORF">D174_09955</name>
</gene>
<dbReference type="EMBL" id="CP006936">
    <property type="protein sequence ID" value="AHC24880.1"/>
    <property type="molecule type" value="Genomic_DNA"/>
</dbReference>
<evidence type="ECO:0000256" key="1">
    <source>
        <dbReference type="ARBA" id="ARBA00004651"/>
    </source>
</evidence>
<dbReference type="eggNOG" id="COG0239">
    <property type="taxonomic scope" value="Bacteria"/>
</dbReference>
<dbReference type="AlphaFoldDB" id="V5X8U7"/>
<evidence type="ECO:0000256" key="3">
    <source>
        <dbReference type="ARBA" id="ARBA00022692"/>
    </source>
</evidence>
<dbReference type="InterPro" id="IPR003691">
    <property type="entry name" value="FluC"/>
</dbReference>
<dbReference type="GO" id="GO:0062054">
    <property type="term" value="F:fluoride channel activity"/>
    <property type="evidence" value="ECO:0007669"/>
    <property type="project" value="UniProtKB-UniRule"/>
</dbReference>
<dbReference type="GO" id="GO:0005886">
    <property type="term" value="C:plasma membrane"/>
    <property type="evidence" value="ECO:0007669"/>
    <property type="project" value="UniProtKB-SubCell"/>
</dbReference>
<evidence type="ECO:0000256" key="11">
    <source>
        <dbReference type="SAM" id="MobiDB-lite"/>
    </source>
</evidence>
<comment type="function">
    <text evidence="9 10">Fluoride-specific ion channel. Important for reducing fluoride concentration in the cell, thus reducing its toxicity.</text>
</comment>
<organism evidence="12 13">
    <name type="scientific">Mycolicibacterium neoaurum VKM Ac-1815D</name>
    <dbReference type="NCBI Taxonomy" id="700508"/>
    <lineage>
        <taxon>Bacteria</taxon>
        <taxon>Bacillati</taxon>
        <taxon>Actinomycetota</taxon>
        <taxon>Actinomycetes</taxon>
        <taxon>Mycobacteriales</taxon>
        <taxon>Mycobacteriaceae</taxon>
        <taxon>Mycolicibacterium</taxon>
    </lineage>
</organism>
<keyword evidence="10" id="KW-0915">Sodium</keyword>
<comment type="activity regulation">
    <text evidence="10">Na(+) is not transported, but it plays an essential structural role and its presence is essential for fluoride channel function.</text>
</comment>
<evidence type="ECO:0000256" key="7">
    <source>
        <dbReference type="ARBA" id="ARBA00035120"/>
    </source>
</evidence>
<name>V5X8U7_MYCNE</name>
<feature type="binding site" evidence="10">
    <location>
        <position position="107"/>
    </location>
    <ligand>
        <name>Na(+)</name>
        <dbReference type="ChEBI" id="CHEBI:29101"/>
        <note>structural</note>
    </ligand>
</feature>
<feature type="transmembrane region" description="Helical" evidence="10">
    <location>
        <begin position="128"/>
        <end position="152"/>
    </location>
</feature>
<dbReference type="HAMAP" id="MF_00454">
    <property type="entry name" value="FluC"/>
    <property type="match status" value="1"/>
</dbReference>
<sequence length="165" mass="17084">MPMADHDDPIAAPSVDPDAVEPSQSPLHVRPSAIAAVALGGLLGAPARYGLEVAFPQVGGQWPVTTFAINVTGAFLLGVLLEGLSRLGPDTGWRQQLRLSVGTGVLGSFTTYSTLAVDTDELLRRNDWWAAGSYAVGTVLVGALVTVIGIAVGARVPRRSEGAGR</sequence>
<evidence type="ECO:0000313" key="13">
    <source>
        <dbReference type="Proteomes" id="UP000018763"/>
    </source>
</evidence>
<dbReference type="Pfam" id="PF02537">
    <property type="entry name" value="CRCB"/>
    <property type="match status" value="1"/>
</dbReference>
<reference evidence="12 13" key="1">
    <citation type="journal article" date="2014" name="Genome Announc.">
        <title>Complete Genome Sequence of Sterol-Transforming Mycobacterium neoaurum Strain VKM Ac-1815D.</title>
        <authorList>
            <person name="Shtratnikova V.Y."/>
            <person name="Bragin E.Y."/>
            <person name="Dovbnya D.V."/>
            <person name="Pekov Y.A."/>
            <person name="Schelkunov M.I."/>
            <person name="Strizhov N."/>
            <person name="Ivashina T.V."/>
            <person name="Ashapkin V.V."/>
            <person name="Donova M.V."/>
        </authorList>
    </citation>
    <scope>NUCLEOTIDE SEQUENCE [LARGE SCALE GENOMIC DNA]</scope>
    <source>
        <strain evidence="12 13">VKM Ac-1815D</strain>
    </source>
</reference>
<keyword evidence="6 10" id="KW-0407">Ion channel</keyword>
<dbReference type="PANTHER" id="PTHR28259">
    <property type="entry name" value="FLUORIDE EXPORT PROTEIN 1-RELATED"/>
    <property type="match status" value="1"/>
</dbReference>
<evidence type="ECO:0000313" key="12">
    <source>
        <dbReference type="EMBL" id="AHC24880.1"/>
    </source>
</evidence>
<keyword evidence="3 10" id="KW-0812">Transmembrane</keyword>
<feature type="binding site" evidence="10">
    <location>
        <position position="110"/>
    </location>
    <ligand>
        <name>Na(+)</name>
        <dbReference type="ChEBI" id="CHEBI:29101"/>
        <note>structural</note>
    </ligand>
</feature>
<keyword evidence="2 10" id="KW-1003">Cell membrane</keyword>
<feature type="transmembrane region" description="Helical" evidence="10">
    <location>
        <begin position="97"/>
        <end position="116"/>
    </location>
</feature>
<keyword evidence="13" id="KW-1185">Reference proteome</keyword>
<dbReference type="GO" id="GO:0046872">
    <property type="term" value="F:metal ion binding"/>
    <property type="evidence" value="ECO:0007669"/>
    <property type="project" value="UniProtKB-KW"/>
</dbReference>
<evidence type="ECO:0000256" key="2">
    <source>
        <dbReference type="ARBA" id="ARBA00022475"/>
    </source>
</evidence>
<comment type="similarity">
    <text evidence="7 10">Belongs to the fluoride channel Fluc/FEX (TC 1.A.43) family.</text>
</comment>
<evidence type="ECO:0000256" key="5">
    <source>
        <dbReference type="ARBA" id="ARBA00023136"/>
    </source>
</evidence>
<keyword evidence="4 10" id="KW-1133">Transmembrane helix</keyword>
<feature type="transmembrane region" description="Helical" evidence="10">
    <location>
        <begin position="63"/>
        <end position="85"/>
    </location>
</feature>
<comment type="subcellular location">
    <subcellularLocation>
        <location evidence="1 10">Cell membrane</location>
        <topology evidence="1 10">Multi-pass membrane protein</topology>
    </subcellularLocation>
</comment>
<comment type="catalytic activity">
    <reaction evidence="8">
        <text>fluoride(in) = fluoride(out)</text>
        <dbReference type="Rhea" id="RHEA:76159"/>
        <dbReference type="ChEBI" id="CHEBI:17051"/>
    </reaction>
    <physiologicalReaction direction="left-to-right" evidence="8">
        <dbReference type="Rhea" id="RHEA:76160"/>
    </physiologicalReaction>
</comment>
<dbReference type="Proteomes" id="UP000018763">
    <property type="component" value="Chromosome"/>
</dbReference>
<evidence type="ECO:0000256" key="8">
    <source>
        <dbReference type="ARBA" id="ARBA00035585"/>
    </source>
</evidence>
<dbReference type="GO" id="GO:0140114">
    <property type="term" value="P:cellular detoxification of fluoride"/>
    <property type="evidence" value="ECO:0007669"/>
    <property type="project" value="UniProtKB-UniRule"/>
</dbReference>